<evidence type="ECO:0000259" key="12">
    <source>
        <dbReference type="PROSITE" id="PS50965"/>
    </source>
</evidence>
<evidence type="ECO:0000256" key="8">
    <source>
        <dbReference type="ARBA" id="ARBA00023212"/>
    </source>
</evidence>
<dbReference type="InterPro" id="IPR017441">
    <property type="entry name" value="Protein_kinase_ATP_BS"/>
</dbReference>
<dbReference type="Pfam" id="PF08378">
    <property type="entry name" value="NERD"/>
    <property type="match status" value="1"/>
</dbReference>
<feature type="region of interest" description="Disordered" evidence="10">
    <location>
        <begin position="891"/>
        <end position="910"/>
    </location>
</feature>
<dbReference type="InterPro" id="IPR049832">
    <property type="entry name" value="BREX_PglW"/>
</dbReference>
<feature type="domain" description="NERD" evidence="12">
    <location>
        <begin position="31"/>
        <end position="146"/>
    </location>
</feature>
<evidence type="ECO:0000256" key="10">
    <source>
        <dbReference type="SAM" id="MobiDB-lite"/>
    </source>
</evidence>
<dbReference type="RefSeq" id="WP_090048716.1">
    <property type="nucleotide sequence ID" value="NZ_FNCC01000005.1"/>
</dbReference>
<dbReference type="PROSITE" id="PS50011">
    <property type="entry name" value="PROTEIN_KINASE_DOM"/>
    <property type="match status" value="2"/>
</dbReference>
<dbReference type="PROSITE" id="PS00107">
    <property type="entry name" value="PROTEIN_KINASE_ATP"/>
    <property type="match status" value="1"/>
</dbReference>
<evidence type="ECO:0000259" key="11">
    <source>
        <dbReference type="PROSITE" id="PS50011"/>
    </source>
</evidence>
<dbReference type="GO" id="GO:0004674">
    <property type="term" value="F:protein serine/threonine kinase activity"/>
    <property type="evidence" value="ECO:0007669"/>
    <property type="project" value="UniProtKB-KW"/>
</dbReference>
<keyword evidence="14" id="KW-1185">Reference proteome</keyword>
<dbReference type="SMART" id="SM00220">
    <property type="entry name" value="S_TKc"/>
    <property type="match status" value="1"/>
</dbReference>
<keyword evidence="8" id="KW-0206">Cytoskeleton</keyword>
<evidence type="ECO:0000256" key="7">
    <source>
        <dbReference type="ARBA" id="ARBA00022840"/>
    </source>
</evidence>
<evidence type="ECO:0000256" key="4">
    <source>
        <dbReference type="ARBA" id="ARBA00022679"/>
    </source>
</evidence>
<gene>
    <name evidence="13" type="ORF">SAMN05216553_10537</name>
</gene>
<organism evidence="13 14">
    <name type="scientific">Lentzea fradiae</name>
    <dbReference type="NCBI Taxonomy" id="200378"/>
    <lineage>
        <taxon>Bacteria</taxon>
        <taxon>Bacillati</taxon>
        <taxon>Actinomycetota</taxon>
        <taxon>Actinomycetes</taxon>
        <taxon>Pseudonocardiales</taxon>
        <taxon>Pseudonocardiaceae</taxon>
        <taxon>Lentzea</taxon>
    </lineage>
</organism>
<protein>
    <submittedName>
        <fullName evidence="13">Serine/threonine protein kinase</fullName>
    </submittedName>
</protein>
<name>A0A1G7R285_9PSEU</name>
<feature type="domain" description="Protein kinase" evidence="11">
    <location>
        <begin position="532"/>
        <end position="792"/>
    </location>
</feature>
<evidence type="ECO:0000256" key="6">
    <source>
        <dbReference type="ARBA" id="ARBA00022777"/>
    </source>
</evidence>
<evidence type="ECO:0000256" key="9">
    <source>
        <dbReference type="PROSITE-ProRule" id="PRU10141"/>
    </source>
</evidence>
<feature type="compositionally biased region" description="Pro residues" evidence="10">
    <location>
        <begin position="7"/>
        <end position="17"/>
    </location>
</feature>
<evidence type="ECO:0000256" key="5">
    <source>
        <dbReference type="ARBA" id="ARBA00022741"/>
    </source>
</evidence>
<dbReference type="InterPro" id="IPR011009">
    <property type="entry name" value="Kinase-like_dom_sf"/>
</dbReference>
<dbReference type="PANTHER" id="PTHR43289:SF34">
    <property type="entry name" value="SERINE_THREONINE-PROTEIN KINASE YBDM-RELATED"/>
    <property type="match status" value="1"/>
</dbReference>
<dbReference type="PROSITE" id="PS50965">
    <property type="entry name" value="NERD"/>
    <property type="match status" value="1"/>
</dbReference>
<proteinExistence type="inferred from homology"/>
<keyword evidence="7 9" id="KW-0067">ATP-binding</keyword>
<keyword evidence="13" id="KW-0723">Serine/threonine-protein kinase</keyword>
<dbReference type="InterPro" id="IPR000719">
    <property type="entry name" value="Prot_kinase_dom"/>
</dbReference>
<keyword evidence="4" id="KW-0808">Transferase</keyword>
<dbReference type="InterPro" id="IPR001245">
    <property type="entry name" value="Ser-Thr/Tyr_kinase_cat_dom"/>
</dbReference>
<dbReference type="STRING" id="200378.SAMN05216553_10537"/>
<dbReference type="Proteomes" id="UP000199623">
    <property type="component" value="Unassembled WGS sequence"/>
</dbReference>
<feature type="region of interest" description="Disordered" evidence="10">
    <location>
        <begin position="1"/>
        <end position="21"/>
    </location>
</feature>
<evidence type="ECO:0000256" key="3">
    <source>
        <dbReference type="ARBA" id="ARBA00010886"/>
    </source>
</evidence>
<dbReference type="Pfam" id="PF07714">
    <property type="entry name" value="PK_Tyr_Ser-Thr"/>
    <property type="match status" value="1"/>
</dbReference>
<keyword evidence="8" id="KW-0963">Cytoplasm</keyword>
<dbReference type="Pfam" id="PF00069">
    <property type="entry name" value="Pkinase"/>
    <property type="match status" value="1"/>
</dbReference>
<evidence type="ECO:0000313" key="14">
    <source>
        <dbReference type="Proteomes" id="UP000199623"/>
    </source>
</evidence>
<dbReference type="EMBL" id="FNCC01000005">
    <property type="protein sequence ID" value="SDG04249.1"/>
    <property type="molecule type" value="Genomic_DNA"/>
</dbReference>
<dbReference type="InterPro" id="IPR011528">
    <property type="entry name" value="NERD"/>
</dbReference>
<keyword evidence="5 9" id="KW-0547">Nucleotide-binding</keyword>
<comment type="subcellular location">
    <subcellularLocation>
        <location evidence="1">Cytoplasm</location>
        <location evidence="1">Cytoskeleton</location>
        <location evidence="1">Microtubule organizing center</location>
        <location evidence="1">Centrosome</location>
    </subcellularLocation>
    <subcellularLocation>
        <location evidence="2">Cytoplasm</location>
        <location evidence="2">Cytoskeleton</location>
        <location evidence="2">Spindle pole</location>
    </subcellularLocation>
</comment>
<dbReference type="NCBIfam" id="NF033442">
    <property type="entry name" value="BREX_PglW"/>
    <property type="match status" value="1"/>
</dbReference>
<feature type="binding site" evidence="9">
    <location>
        <position position="568"/>
    </location>
    <ligand>
        <name>ATP</name>
        <dbReference type="ChEBI" id="CHEBI:30616"/>
    </ligand>
</feature>
<keyword evidence="6 13" id="KW-0418">Kinase</keyword>
<dbReference type="GO" id="GO:0005524">
    <property type="term" value="F:ATP binding"/>
    <property type="evidence" value="ECO:0007669"/>
    <property type="project" value="UniProtKB-UniRule"/>
</dbReference>
<evidence type="ECO:0000256" key="1">
    <source>
        <dbReference type="ARBA" id="ARBA00004300"/>
    </source>
</evidence>
<accession>A0A1G7R285</accession>
<evidence type="ECO:0000256" key="2">
    <source>
        <dbReference type="ARBA" id="ARBA00004647"/>
    </source>
</evidence>
<sequence length="1449" mass="158025">MVSADRPGPPKPGPPPAQRRWFQERVSPYPWEQDGLDQVKRLMPNAEPHRAWATFSFTAASGRINECDLLIAVPGGLYLVELKGHPGKVVNNGDTWSFRTEGTHRLRTLSNPLHLTDLKSKELKSRLEWAAKQLNIKGRVPRVEPVVFLSAPDLESSLDEVQSTRVYARDDHESGLPWIWRDLLSRPPHRESQRVTADFSRRLPDLLKKIGIRVSTAHLRFGDDWSLTPDPLDAGPTWEDRLAERRGMVREEGRVRVYLTAQQATEEARQSVERAARREYQVLQGITHRGIAQALEIREHQGGPAIRFRHRAKDLRLDSYLALHGESLTPETRLDMVRQLAEAVRYAHSRSLYHRALAARSVYVSAKDDGSSPVLQIIDWQSAARDFDTTGLGSILTSTGGKHVADVAGVYLAPEFDTPYADPVDLDVFGLGALAYLIVTGQPPATARSGLVERLTAESGLHPYAVSDSVPDVLDDLVYRATRADVADRLDSADAFLDGLDRVEQDSPAPETNSQVVDPLEAVPGQRIDGDWAVERVLGTGATAKALLVVRSTDLDDDEPRTEKRVIKIALDEEKAERLQNEARALELVGGGVVVRLLGGPRTLGDRTVLDLEYAGDRSLGARLRAEGRLTYHELERFGGDLFTALDQLAAKGVRHRDLKPDNFGVFQRADRSWQLMLFDFSLHNISERVVEAGTTGYLDPFLGTARRPVFDDHAELYAAAVTLHEMASTQRPVWGDGMTDPRTTTDETPAIATDLFEVALQDGLTEFFLRAFHRDVDKRFDTLRQMQDAWRAIFTKADAASPATTPETVDIATDSVDEVRDAHALAADLKTPLDAAGLSPRAVSVAQAFGATTVGALLDVPLHQIAKARGAGAVIRKELNRRHKQWTAALRRPAGQAPRRSAKDPLRSDEFSEGSLLTIDEMAGLLAPPAGRKGSSKSDVLRLTLGLPDASGVPAPWPTQAEVAKLVGIAQTGVSRHQSAAVKEWAAQSWLRAVREELVETVTTAGRVMTALELAAAVRARHGAANDTPERTIAKALAVVRAAVEAEIWSGLHSAEEDEGPRLVVLRRGSRVLVACESLIGTEDPSGPELAEYATALGKRADELVQQDPLPGRGVVLRELRAVNPPEGMALLADTRLVSLAAAVSQNAADSPRLELYPRDLELSKALRIAQAGAGVRRETGISVADLMSRVRARFPELVVPDPPTHVQVAEALHAAGFPLEFDTATKKFRPPAPDAARLSSSTGTSVSAHQRLLATGHDPFALTEAKLAAAADRGGFLALTLRGSHLPGAAEAIARTHPVRPVDLNQEFLREFRALVEERGQDWGKVLGVDARFTESGQMSPGLASYVRAAWKRVEERLLDSGNAVLFVHDAGLLARYFDEGGHDLLTKLQNAARRSTDAPRGLWLLCPGESAVDGVSLDGRTVEVLGDSERVVLTGTYLAELRGSAA</sequence>
<comment type="similarity">
    <text evidence="3">Belongs to the protein kinase superfamily. NEK Ser/Thr protein kinase family. NIMA subfamily.</text>
</comment>
<dbReference type="OrthoDB" id="3404503at2"/>
<dbReference type="Gene3D" id="1.10.510.10">
    <property type="entry name" value="Transferase(Phosphotransferase) domain 1"/>
    <property type="match status" value="2"/>
</dbReference>
<dbReference type="PANTHER" id="PTHR43289">
    <property type="entry name" value="MITOGEN-ACTIVATED PROTEIN KINASE KINASE KINASE 20-RELATED"/>
    <property type="match status" value="1"/>
</dbReference>
<feature type="domain" description="Protein kinase" evidence="11">
    <location>
        <begin position="226"/>
        <end position="503"/>
    </location>
</feature>
<evidence type="ECO:0000313" key="13">
    <source>
        <dbReference type="EMBL" id="SDG04249.1"/>
    </source>
</evidence>
<dbReference type="SUPFAM" id="SSF56112">
    <property type="entry name" value="Protein kinase-like (PK-like)"/>
    <property type="match status" value="2"/>
</dbReference>
<reference evidence="14" key="1">
    <citation type="submission" date="2016-10" db="EMBL/GenBank/DDBJ databases">
        <authorList>
            <person name="Varghese N."/>
            <person name="Submissions S."/>
        </authorList>
    </citation>
    <scope>NUCLEOTIDE SEQUENCE [LARGE SCALE GENOMIC DNA]</scope>
    <source>
        <strain evidence="14">CGMCC 4.3506</strain>
    </source>
</reference>